<dbReference type="Proteomes" id="UP000319836">
    <property type="component" value="Unassembled WGS sequence"/>
</dbReference>
<evidence type="ECO:0000313" key="3">
    <source>
        <dbReference type="Proteomes" id="UP000319836"/>
    </source>
</evidence>
<gene>
    <name evidence="2" type="ORF">E6K80_10995</name>
</gene>
<proteinExistence type="predicted"/>
<sequence length="143" mass="15434">MKAFQAARIAAAGWWLLGSGCTSLREIPRSEYAARPQRKDVRIHTRDGLVYEFDYAHIQGDSLVGFRRRDAEGRFDDFATHQVALEDIDRLSSRGVDWYRTGLIGGGVLVAVIVGGLNAAGRNNGGETSGGGKVPPPGPARNP</sequence>
<evidence type="ECO:0000256" key="1">
    <source>
        <dbReference type="SAM" id="MobiDB-lite"/>
    </source>
</evidence>
<dbReference type="EMBL" id="VBPA01000279">
    <property type="protein sequence ID" value="TMQ69661.1"/>
    <property type="molecule type" value="Genomic_DNA"/>
</dbReference>
<comment type="caution">
    <text evidence="2">The sequence shown here is derived from an EMBL/GenBank/DDBJ whole genome shotgun (WGS) entry which is preliminary data.</text>
</comment>
<dbReference type="PROSITE" id="PS51257">
    <property type="entry name" value="PROKAR_LIPOPROTEIN"/>
    <property type="match status" value="1"/>
</dbReference>
<protein>
    <recommendedName>
        <fullName evidence="4">Lipoprotein</fullName>
    </recommendedName>
</protein>
<accession>A0A538U1I6</accession>
<reference evidence="2 3" key="1">
    <citation type="journal article" date="2019" name="Nat. Microbiol.">
        <title>Mediterranean grassland soil C-N compound turnover is dependent on rainfall and depth, and is mediated by genomically divergent microorganisms.</title>
        <authorList>
            <person name="Diamond S."/>
            <person name="Andeer P.F."/>
            <person name="Li Z."/>
            <person name="Crits-Christoph A."/>
            <person name="Burstein D."/>
            <person name="Anantharaman K."/>
            <person name="Lane K.R."/>
            <person name="Thomas B.C."/>
            <person name="Pan C."/>
            <person name="Northen T.R."/>
            <person name="Banfield J.F."/>
        </authorList>
    </citation>
    <scope>NUCLEOTIDE SEQUENCE [LARGE SCALE GENOMIC DNA]</scope>
    <source>
        <strain evidence="2">WS_10</strain>
    </source>
</reference>
<dbReference type="AlphaFoldDB" id="A0A538U1I6"/>
<feature type="region of interest" description="Disordered" evidence="1">
    <location>
        <begin position="121"/>
        <end position="143"/>
    </location>
</feature>
<feature type="compositionally biased region" description="Gly residues" evidence="1">
    <location>
        <begin position="123"/>
        <end position="133"/>
    </location>
</feature>
<evidence type="ECO:0008006" key="4">
    <source>
        <dbReference type="Google" id="ProtNLM"/>
    </source>
</evidence>
<evidence type="ECO:0000313" key="2">
    <source>
        <dbReference type="EMBL" id="TMQ69661.1"/>
    </source>
</evidence>
<organism evidence="2 3">
    <name type="scientific">Eiseniibacteriota bacterium</name>
    <dbReference type="NCBI Taxonomy" id="2212470"/>
    <lineage>
        <taxon>Bacteria</taxon>
        <taxon>Candidatus Eiseniibacteriota</taxon>
    </lineage>
</organism>
<name>A0A538U1I6_UNCEI</name>
<feature type="compositionally biased region" description="Pro residues" evidence="1">
    <location>
        <begin position="134"/>
        <end position="143"/>
    </location>
</feature>